<accession>A0A0L0BZQ4</accession>
<proteinExistence type="predicted"/>
<gene>
    <name evidence="1" type="ORF">FF38_10978</name>
</gene>
<name>A0A0L0BZQ4_LUCCU</name>
<dbReference type="Proteomes" id="UP000037069">
    <property type="component" value="Unassembled WGS sequence"/>
</dbReference>
<dbReference type="EMBL" id="JRES01001184">
    <property type="protein sequence ID" value="KNC24709.1"/>
    <property type="molecule type" value="Genomic_DNA"/>
</dbReference>
<dbReference type="AlphaFoldDB" id="A0A0L0BZQ4"/>
<evidence type="ECO:0000313" key="1">
    <source>
        <dbReference type="EMBL" id="KNC24709.1"/>
    </source>
</evidence>
<comment type="caution">
    <text evidence="1">The sequence shown here is derived from an EMBL/GenBank/DDBJ whole genome shotgun (WGS) entry which is preliminary data.</text>
</comment>
<keyword evidence="2" id="KW-1185">Reference proteome</keyword>
<reference evidence="1 2" key="1">
    <citation type="journal article" date="2015" name="Nat. Commun.">
        <title>Lucilia cuprina genome unlocks parasitic fly biology to underpin future interventions.</title>
        <authorList>
            <person name="Anstead C.A."/>
            <person name="Korhonen P.K."/>
            <person name="Young N.D."/>
            <person name="Hall R.S."/>
            <person name="Jex A.R."/>
            <person name="Murali S.C."/>
            <person name="Hughes D.S."/>
            <person name="Lee S.F."/>
            <person name="Perry T."/>
            <person name="Stroehlein A.J."/>
            <person name="Ansell B.R."/>
            <person name="Breugelmans B."/>
            <person name="Hofmann A."/>
            <person name="Qu J."/>
            <person name="Dugan S."/>
            <person name="Lee S.L."/>
            <person name="Chao H."/>
            <person name="Dinh H."/>
            <person name="Han Y."/>
            <person name="Doddapaneni H.V."/>
            <person name="Worley K.C."/>
            <person name="Muzny D.M."/>
            <person name="Ioannidis P."/>
            <person name="Waterhouse R.M."/>
            <person name="Zdobnov E.M."/>
            <person name="James P.J."/>
            <person name="Bagnall N.H."/>
            <person name="Kotze A.C."/>
            <person name="Gibbs R.A."/>
            <person name="Richards S."/>
            <person name="Batterham P."/>
            <person name="Gasser R.B."/>
        </authorList>
    </citation>
    <scope>NUCLEOTIDE SEQUENCE [LARGE SCALE GENOMIC DNA]</scope>
    <source>
        <strain evidence="1 2">LS</strain>
        <tissue evidence="1">Full body</tissue>
    </source>
</reference>
<sequence>MTEGLKKVTLHLRKLFAGHHITIKLLKILKPKHIDMLFYGLPIGDMLTFEDEFEKWKRRILIKYIEVKLLISQCADLEKEICSRK</sequence>
<evidence type="ECO:0000313" key="2">
    <source>
        <dbReference type="Proteomes" id="UP000037069"/>
    </source>
</evidence>
<organism evidence="1 2">
    <name type="scientific">Lucilia cuprina</name>
    <name type="common">Green bottle fly</name>
    <name type="synonym">Australian sheep blowfly</name>
    <dbReference type="NCBI Taxonomy" id="7375"/>
    <lineage>
        <taxon>Eukaryota</taxon>
        <taxon>Metazoa</taxon>
        <taxon>Ecdysozoa</taxon>
        <taxon>Arthropoda</taxon>
        <taxon>Hexapoda</taxon>
        <taxon>Insecta</taxon>
        <taxon>Pterygota</taxon>
        <taxon>Neoptera</taxon>
        <taxon>Endopterygota</taxon>
        <taxon>Diptera</taxon>
        <taxon>Brachycera</taxon>
        <taxon>Muscomorpha</taxon>
        <taxon>Oestroidea</taxon>
        <taxon>Calliphoridae</taxon>
        <taxon>Luciliinae</taxon>
        <taxon>Lucilia</taxon>
    </lineage>
</organism>
<protein>
    <submittedName>
        <fullName evidence="1">Uncharacterized protein</fullName>
    </submittedName>
</protein>